<protein>
    <recommendedName>
        <fullName evidence="3 7">3-deoxy-D-manno-octulosonic acid transferase</fullName>
        <shortName evidence="7">Kdo transferase</shortName>
        <ecNumber evidence="2 7">2.4.99.12</ecNumber>
    </recommendedName>
    <alternativeName>
        <fullName evidence="5 7">Lipid IV(A) 3-deoxy-D-manno-octulosonic acid transferase</fullName>
    </alternativeName>
</protein>
<reference evidence="9 10" key="1">
    <citation type="submission" date="2021-10" db="EMBL/GenBank/DDBJ databases">
        <title>Draft genome of Aestuariibacter halophilus JC2043.</title>
        <authorList>
            <person name="Emsley S.A."/>
            <person name="Pfannmuller K.M."/>
            <person name="Ushijima B."/>
            <person name="Saw J.H."/>
            <person name="Videau P."/>
        </authorList>
    </citation>
    <scope>NUCLEOTIDE SEQUENCE [LARGE SCALE GENOMIC DNA]</scope>
    <source>
        <strain evidence="9 10">JC2043</strain>
    </source>
</reference>
<comment type="catalytic activity">
    <reaction evidence="6 7">
        <text>lipid IVA (E. coli) + CMP-3-deoxy-beta-D-manno-octulosonate = alpha-Kdo-(2-&gt;6)-lipid IVA (E. coli) + CMP + H(+)</text>
        <dbReference type="Rhea" id="RHEA:28066"/>
        <dbReference type="ChEBI" id="CHEBI:15378"/>
        <dbReference type="ChEBI" id="CHEBI:58603"/>
        <dbReference type="ChEBI" id="CHEBI:60364"/>
        <dbReference type="ChEBI" id="CHEBI:60377"/>
        <dbReference type="ChEBI" id="CHEBI:85987"/>
        <dbReference type="EC" id="2.4.99.12"/>
    </reaction>
</comment>
<comment type="pathway">
    <text evidence="1 7">Bacterial outer membrane biogenesis; LPS core biosynthesis.</text>
</comment>
<evidence type="ECO:0000256" key="1">
    <source>
        <dbReference type="ARBA" id="ARBA00004713"/>
    </source>
</evidence>
<evidence type="ECO:0000259" key="8">
    <source>
        <dbReference type="Pfam" id="PF04413"/>
    </source>
</evidence>
<evidence type="ECO:0000256" key="2">
    <source>
        <dbReference type="ARBA" id="ARBA00012621"/>
    </source>
</evidence>
<keyword evidence="4 7" id="KW-0808">Transferase</keyword>
<keyword evidence="7" id="KW-1133">Transmembrane helix</keyword>
<evidence type="ECO:0000313" key="9">
    <source>
        <dbReference type="EMBL" id="MCC2617517.1"/>
    </source>
</evidence>
<accession>A0ABS8GAF5</accession>
<proteinExistence type="inferred from homology"/>
<evidence type="ECO:0000256" key="3">
    <source>
        <dbReference type="ARBA" id="ARBA00019077"/>
    </source>
</evidence>
<dbReference type="PANTHER" id="PTHR42755:SF1">
    <property type="entry name" value="3-DEOXY-D-MANNO-OCTULOSONIC ACID TRANSFERASE, MITOCHONDRIAL-RELATED"/>
    <property type="match status" value="1"/>
</dbReference>
<keyword evidence="7" id="KW-0472">Membrane</keyword>
<dbReference type="InterPro" id="IPR038107">
    <property type="entry name" value="Glycos_transf_N_sf"/>
</dbReference>
<dbReference type="Proteomes" id="UP001520878">
    <property type="component" value="Unassembled WGS sequence"/>
</dbReference>
<evidence type="ECO:0000256" key="5">
    <source>
        <dbReference type="ARBA" id="ARBA00031445"/>
    </source>
</evidence>
<dbReference type="EC" id="2.4.99.12" evidence="2 7"/>
<dbReference type="GO" id="GO:0016740">
    <property type="term" value="F:transferase activity"/>
    <property type="evidence" value="ECO:0007669"/>
    <property type="project" value="UniProtKB-KW"/>
</dbReference>
<dbReference type="Gene3D" id="3.40.50.2000">
    <property type="entry name" value="Glycogen Phosphorylase B"/>
    <property type="match status" value="1"/>
</dbReference>
<evidence type="ECO:0000256" key="7">
    <source>
        <dbReference type="RuleBase" id="RU365103"/>
    </source>
</evidence>
<dbReference type="InterPro" id="IPR007507">
    <property type="entry name" value="Glycos_transf_N"/>
</dbReference>
<comment type="similarity">
    <text evidence="7">Belongs to the glycosyltransferase group 1 family.</text>
</comment>
<evidence type="ECO:0000256" key="4">
    <source>
        <dbReference type="ARBA" id="ARBA00022679"/>
    </source>
</evidence>
<comment type="subcellular location">
    <subcellularLocation>
        <location evidence="7">Cell membrane</location>
    </subcellularLocation>
</comment>
<name>A0ABS8GAF5_9ALTE</name>
<keyword evidence="7" id="KW-0448">Lipopolysaccharide biosynthesis</keyword>
<keyword evidence="7" id="KW-0812">Transmembrane</keyword>
<dbReference type="SUPFAM" id="SSF53756">
    <property type="entry name" value="UDP-Glycosyltransferase/glycogen phosphorylase"/>
    <property type="match status" value="1"/>
</dbReference>
<feature type="transmembrane region" description="Helical" evidence="7">
    <location>
        <begin position="6"/>
        <end position="29"/>
    </location>
</feature>
<evidence type="ECO:0000256" key="6">
    <source>
        <dbReference type="ARBA" id="ARBA00049183"/>
    </source>
</evidence>
<dbReference type="EMBL" id="JAJEWP010000005">
    <property type="protein sequence ID" value="MCC2617517.1"/>
    <property type="molecule type" value="Genomic_DNA"/>
</dbReference>
<organism evidence="9 10">
    <name type="scientific">Fluctibacter halophilus</name>
    <dbReference type="NCBI Taxonomy" id="226011"/>
    <lineage>
        <taxon>Bacteria</taxon>
        <taxon>Pseudomonadati</taxon>
        <taxon>Pseudomonadota</taxon>
        <taxon>Gammaproteobacteria</taxon>
        <taxon>Alteromonadales</taxon>
        <taxon>Alteromonadaceae</taxon>
        <taxon>Fluctibacter</taxon>
    </lineage>
</organism>
<sequence length="439" mass="48158">MEDTSLLALIFWRTCYAILLILALPVVVIRQIVDHLRGQGRGKRGWQRVGLLLPATRPNGILVHCVSVGEVVMMVPLIQQCLGQGHSVTVTTTTATGAAEVERRFGDNVQHCYLPLDIGGFVARLLNHIKPAQMIIAEVEIWPNLLRACARRHIPVKLVNGRMTDRSFRRYQKASALLTPALASITCACVQGQRDYDNFQRLGISANALHVTGNLKFDLPDISQTAIDNLKQKIASPSRPLLLGGSTHAPEEHYLLQSLKKLRQQGQNLRLVIVPRHPQRFDEVVSLCKKDGWHVSRSSQLGERLDDQTDVLVVDEMGQLGAYYGIATLAFVGGSIAPRGGHNALEAARFGVPVIMGPSQHNNPQLFDALTAQSALFTITAQSDLDTAVYQLLTDPALFQKAQQGGLCVVAQNRGALQRTLQHLALLYDLLGPSNVIAR</sequence>
<dbReference type="InterPro" id="IPR039901">
    <property type="entry name" value="Kdotransferase"/>
</dbReference>
<comment type="function">
    <text evidence="7">Involved in lipopolysaccharide (LPS) biosynthesis. Catalyzes the transfer of 3-deoxy-D-manno-octulosonate (Kdo) residue(s) from CMP-Kdo to lipid IV(A), the tetraacyldisaccharide-1,4'-bisphosphate precursor of lipid A.</text>
</comment>
<dbReference type="Pfam" id="PF04413">
    <property type="entry name" value="Glycos_transf_N"/>
    <property type="match status" value="1"/>
</dbReference>
<comment type="caution">
    <text evidence="9">The sequence shown here is derived from an EMBL/GenBank/DDBJ whole genome shotgun (WGS) entry which is preliminary data.</text>
</comment>
<dbReference type="RefSeq" id="WP_229161737.1">
    <property type="nucleotide sequence ID" value="NZ_JAJEWP010000005.1"/>
</dbReference>
<dbReference type="Gene3D" id="3.40.50.11720">
    <property type="entry name" value="3-Deoxy-D-manno-octulosonic-acid transferase, N-terminal domain"/>
    <property type="match status" value="1"/>
</dbReference>
<keyword evidence="10" id="KW-1185">Reference proteome</keyword>
<dbReference type="PANTHER" id="PTHR42755">
    <property type="entry name" value="3-DEOXY-MANNO-OCTULOSONATE CYTIDYLYLTRANSFERASE"/>
    <property type="match status" value="1"/>
</dbReference>
<evidence type="ECO:0000313" key="10">
    <source>
        <dbReference type="Proteomes" id="UP001520878"/>
    </source>
</evidence>
<feature type="domain" description="3-deoxy-D-manno-octulosonic-acid transferase N-terminal" evidence="8">
    <location>
        <begin position="46"/>
        <end position="218"/>
    </location>
</feature>
<keyword evidence="7" id="KW-1003">Cell membrane</keyword>
<gene>
    <name evidence="9" type="ORF">LJ739_14785</name>
</gene>